<evidence type="ECO:0000313" key="4">
    <source>
        <dbReference type="Proteomes" id="UP000011083"/>
    </source>
</evidence>
<dbReference type="EMBL" id="KB007934">
    <property type="protein sequence ID" value="ELR19157.1"/>
    <property type="molecule type" value="Genomic_DNA"/>
</dbReference>
<organism evidence="3 4">
    <name type="scientific">Acanthamoeba castellanii (strain ATCC 30010 / Neff)</name>
    <dbReference type="NCBI Taxonomy" id="1257118"/>
    <lineage>
        <taxon>Eukaryota</taxon>
        <taxon>Amoebozoa</taxon>
        <taxon>Discosea</taxon>
        <taxon>Longamoebia</taxon>
        <taxon>Centramoebida</taxon>
        <taxon>Acanthamoebidae</taxon>
        <taxon>Acanthamoeba</taxon>
    </lineage>
</organism>
<feature type="transmembrane region" description="Helical" evidence="1">
    <location>
        <begin position="74"/>
        <end position="99"/>
    </location>
</feature>
<dbReference type="KEGG" id="acan:ACA1_031810"/>
<dbReference type="GeneID" id="14919959"/>
<dbReference type="AlphaFoldDB" id="L8H1S7"/>
<name>L8H1S7_ACACF</name>
<gene>
    <name evidence="3" type="ORF">ACA1_031810</name>
</gene>
<keyword evidence="2" id="KW-0732">Signal</keyword>
<dbReference type="Proteomes" id="UP000011083">
    <property type="component" value="Unassembled WGS sequence"/>
</dbReference>
<keyword evidence="1" id="KW-0472">Membrane</keyword>
<accession>L8H1S7</accession>
<keyword evidence="1" id="KW-1133">Transmembrane helix</keyword>
<keyword evidence="4" id="KW-1185">Reference proteome</keyword>
<keyword evidence="1" id="KW-0812">Transmembrane</keyword>
<evidence type="ECO:0000256" key="1">
    <source>
        <dbReference type="SAM" id="Phobius"/>
    </source>
</evidence>
<protein>
    <submittedName>
        <fullName evidence="3">Uncharacterized protein</fullName>
    </submittedName>
</protein>
<proteinExistence type="predicted"/>
<evidence type="ECO:0000313" key="3">
    <source>
        <dbReference type="EMBL" id="ELR19157.1"/>
    </source>
</evidence>
<sequence>MTTSSSTLLRFFSFALLSFSTNKTGFSRAVAGGDIVFNVTIDAPALTLPNMQLTAHNFDVDLSVSRLHVPMVNYAAYGGLLLVQLFMFVVLILAHLCVVRRLRAILAKHHLEDDDEGLDDKAGAGDYVILEKDGVRYDADGGDRRRAGGFGRHEQSCEGCGRGCAADAHFCACCGRPLSLQRPAPTTTHSHN</sequence>
<feature type="chain" id="PRO_5003990302" evidence="2">
    <location>
        <begin position="21"/>
        <end position="192"/>
    </location>
</feature>
<evidence type="ECO:0000256" key="2">
    <source>
        <dbReference type="SAM" id="SignalP"/>
    </source>
</evidence>
<dbReference type="RefSeq" id="XP_004341233.1">
    <property type="nucleotide sequence ID" value="XM_004341185.1"/>
</dbReference>
<reference evidence="3 4" key="1">
    <citation type="journal article" date="2013" name="Genome Biol.">
        <title>Genome of Acanthamoeba castellanii highlights extensive lateral gene transfer and early evolution of tyrosine kinase signaling.</title>
        <authorList>
            <person name="Clarke M."/>
            <person name="Lohan A.J."/>
            <person name="Liu B."/>
            <person name="Lagkouvardos I."/>
            <person name="Roy S."/>
            <person name="Zafar N."/>
            <person name="Bertelli C."/>
            <person name="Schilde C."/>
            <person name="Kianianmomeni A."/>
            <person name="Burglin T.R."/>
            <person name="Frech C."/>
            <person name="Turcotte B."/>
            <person name="Kopec K.O."/>
            <person name="Synnott J.M."/>
            <person name="Choo C."/>
            <person name="Paponov I."/>
            <person name="Finkler A."/>
            <person name="Soon Heng Tan C."/>
            <person name="Hutchins A.P."/>
            <person name="Weinmeier T."/>
            <person name="Rattei T."/>
            <person name="Chu J.S."/>
            <person name="Gimenez G."/>
            <person name="Irimia M."/>
            <person name="Rigden D.J."/>
            <person name="Fitzpatrick D.A."/>
            <person name="Lorenzo-Morales J."/>
            <person name="Bateman A."/>
            <person name="Chiu C.H."/>
            <person name="Tang P."/>
            <person name="Hegemann P."/>
            <person name="Fromm H."/>
            <person name="Raoult D."/>
            <person name="Greub G."/>
            <person name="Miranda-Saavedra D."/>
            <person name="Chen N."/>
            <person name="Nash P."/>
            <person name="Ginger M.L."/>
            <person name="Horn M."/>
            <person name="Schaap P."/>
            <person name="Caler L."/>
            <person name="Loftus B."/>
        </authorList>
    </citation>
    <scope>NUCLEOTIDE SEQUENCE [LARGE SCALE GENOMIC DNA]</scope>
    <source>
        <strain evidence="3 4">Neff</strain>
    </source>
</reference>
<dbReference type="VEuPathDB" id="AmoebaDB:ACA1_031810"/>
<feature type="signal peptide" evidence="2">
    <location>
        <begin position="1"/>
        <end position="20"/>
    </location>
</feature>